<feature type="domain" description="Toprim" evidence="7">
    <location>
        <begin position="82"/>
        <end position="177"/>
    </location>
</feature>
<dbReference type="InterPro" id="IPR023627">
    <property type="entry name" value="Rcmb_RecR"/>
</dbReference>
<organism evidence="8">
    <name type="scientific">marine metagenome</name>
    <dbReference type="NCBI Taxonomy" id="408172"/>
    <lineage>
        <taxon>unclassified sequences</taxon>
        <taxon>metagenomes</taxon>
        <taxon>ecological metagenomes</taxon>
    </lineage>
</organism>
<evidence type="ECO:0000256" key="3">
    <source>
        <dbReference type="ARBA" id="ARBA00022771"/>
    </source>
</evidence>
<dbReference type="PROSITE" id="PS50880">
    <property type="entry name" value="TOPRIM"/>
    <property type="match status" value="1"/>
</dbReference>
<dbReference type="CDD" id="cd01025">
    <property type="entry name" value="TOPRIM_recR"/>
    <property type="match status" value="1"/>
</dbReference>
<dbReference type="SMART" id="SM00493">
    <property type="entry name" value="TOPRIM"/>
    <property type="match status" value="1"/>
</dbReference>
<evidence type="ECO:0000256" key="5">
    <source>
        <dbReference type="ARBA" id="ARBA00023172"/>
    </source>
</evidence>
<dbReference type="InterPro" id="IPR006171">
    <property type="entry name" value="TOPRIM_dom"/>
</dbReference>
<keyword evidence="2" id="KW-0227">DNA damage</keyword>
<dbReference type="InterPro" id="IPR034137">
    <property type="entry name" value="TOPRIM_RecR"/>
</dbReference>
<evidence type="ECO:0000256" key="4">
    <source>
        <dbReference type="ARBA" id="ARBA00022833"/>
    </source>
</evidence>
<accession>A0A382FE70</accession>
<dbReference type="InterPro" id="IPR015967">
    <property type="entry name" value="Rcmb_RecR_Znf"/>
</dbReference>
<keyword evidence="5" id="KW-0233">DNA recombination</keyword>
<proteinExistence type="inferred from homology"/>
<protein>
    <recommendedName>
        <fullName evidence="7">Toprim domain-containing protein</fullName>
    </recommendedName>
</protein>
<gene>
    <name evidence="8" type="ORF">METZ01_LOCUS213271</name>
</gene>
<dbReference type="GO" id="GO:0003677">
    <property type="term" value="F:DNA binding"/>
    <property type="evidence" value="ECO:0007669"/>
    <property type="project" value="InterPro"/>
</dbReference>
<dbReference type="Pfam" id="PF02132">
    <property type="entry name" value="RecR_ZnF"/>
    <property type="match status" value="1"/>
</dbReference>
<dbReference type="FunFam" id="3.40.1360.10:FF:000001">
    <property type="entry name" value="Recombination protein RecR"/>
    <property type="match status" value="1"/>
</dbReference>
<dbReference type="GO" id="GO:0006281">
    <property type="term" value="P:DNA repair"/>
    <property type="evidence" value="ECO:0007669"/>
    <property type="project" value="UniProtKB-KW"/>
</dbReference>
<dbReference type="NCBIfam" id="TIGR00615">
    <property type="entry name" value="recR"/>
    <property type="match status" value="1"/>
</dbReference>
<evidence type="ECO:0000313" key="8">
    <source>
        <dbReference type="EMBL" id="SVB60417.1"/>
    </source>
</evidence>
<reference evidence="8" key="1">
    <citation type="submission" date="2018-05" db="EMBL/GenBank/DDBJ databases">
        <authorList>
            <person name="Lanie J.A."/>
            <person name="Ng W.-L."/>
            <person name="Kazmierczak K.M."/>
            <person name="Andrzejewski T.M."/>
            <person name="Davidsen T.M."/>
            <person name="Wayne K.J."/>
            <person name="Tettelin H."/>
            <person name="Glass J.I."/>
            <person name="Rusch D."/>
            <person name="Podicherti R."/>
            <person name="Tsui H.-C.T."/>
            <person name="Winkler M.E."/>
        </authorList>
    </citation>
    <scope>NUCLEOTIDE SEQUENCE</scope>
</reference>
<dbReference type="HAMAP" id="MF_00017">
    <property type="entry name" value="RecR"/>
    <property type="match status" value="1"/>
</dbReference>
<dbReference type="Pfam" id="PF13662">
    <property type="entry name" value="Toprim_4"/>
    <property type="match status" value="1"/>
</dbReference>
<dbReference type="GO" id="GO:0008270">
    <property type="term" value="F:zinc ion binding"/>
    <property type="evidence" value="ECO:0007669"/>
    <property type="project" value="UniProtKB-KW"/>
</dbReference>
<feature type="non-terminal residue" evidence="8">
    <location>
        <position position="1"/>
    </location>
</feature>
<dbReference type="GO" id="GO:0006310">
    <property type="term" value="P:DNA recombination"/>
    <property type="evidence" value="ECO:0007669"/>
    <property type="project" value="UniProtKB-KW"/>
</dbReference>
<evidence type="ECO:0000259" key="7">
    <source>
        <dbReference type="PROSITE" id="PS50880"/>
    </source>
</evidence>
<keyword evidence="4" id="KW-0862">Zinc</keyword>
<dbReference type="Pfam" id="PF21175">
    <property type="entry name" value="RecR_C"/>
    <property type="match status" value="1"/>
</dbReference>
<sequence length="201" mass="21662">VAENYSPLLKQLIRALQCLPGVGQKSAQRMTFDLLGEDRTGAMRLAEALENAATRVTYCKDCRMLTEDPICQLCSSERRDSSLLCVVETPADVLAIEQTGAYSGKYFVLMGHISPIDGIGPGELGLDLLEERLARGVITEVILATGVTVEGDATAHIIASMVKKENIQASRIAYGVPMGGELEFVDSGTLARALTGRREMD</sequence>
<keyword evidence="3" id="KW-0863">Zinc-finger</keyword>
<dbReference type="PANTHER" id="PTHR30446">
    <property type="entry name" value="RECOMBINATION PROTEIN RECR"/>
    <property type="match status" value="1"/>
</dbReference>
<evidence type="ECO:0000256" key="6">
    <source>
        <dbReference type="ARBA" id="ARBA00023204"/>
    </source>
</evidence>
<dbReference type="Gene3D" id="1.10.8.420">
    <property type="entry name" value="RecR Domain 1"/>
    <property type="match status" value="1"/>
</dbReference>
<dbReference type="Gene3D" id="6.10.250.240">
    <property type="match status" value="1"/>
</dbReference>
<evidence type="ECO:0000256" key="1">
    <source>
        <dbReference type="ARBA" id="ARBA00022723"/>
    </source>
</evidence>
<dbReference type="InterPro" id="IPR000093">
    <property type="entry name" value="DNA_Rcmb_RecR"/>
</dbReference>
<dbReference type="AlphaFoldDB" id="A0A382FE70"/>
<keyword evidence="6" id="KW-0234">DNA repair</keyword>
<dbReference type="Pfam" id="PF21176">
    <property type="entry name" value="RecR_HhH"/>
    <property type="match status" value="1"/>
</dbReference>
<evidence type="ECO:0000256" key="2">
    <source>
        <dbReference type="ARBA" id="ARBA00022763"/>
    </source>
</evidence>
<dbReference type="Gene3D" id="3.40.1360.10">
    <property type="match status" value="1"/>
</dbReference>
<name>A0A382FE70_9ZZZZ</name>
<keyword evidence="1" id="KW-0479">Metal-binding</keyword>
<dbReference type="PROSITE" id="PS01300">
    <property type="entry name" value="RECR"/>
    <property type="match status" value="1"/>
</dbReference>
<dbReference type="PANTHER" id="PTHR30446:SF0">
    <property type="entry name" value="RECOMBINATION PROTEIN RECR"/>
    <property type="match status" value="1"/>
</dbReference>
<dbReference type="SUPFAM" id="SSF111304">
    <property type="entry name" value="Recombination protein RecR"/>
    <property type="match status" value="1"/>
</dbReference>
<dbReference type="EMBL" id="UINC01049079">
    <property type="protein sequence ID" value="SVB60417.1"/>
    <property type="molecule type" value="Genomic_DNA"/>
</dbReference>